<gene>
    <name evidence="2" type="ORF">K458DRAFT_415551</name>
</gene>
<protein>
    <recommendedName>
        <fullName evidence="1">Thioesterase domain-containing protein</fullName>
    </recommendedName>
</protein>
<evidence type="ECO:0000313" key="2">
    <source>
        <dbReference type="EMBL" id="KAF2687293.1"/>
    </source>
</evidence>
<dbReference type="Gene3D" id="3.10.129.10">
    <property type="entry name" value="Hotdog Thioesterase"/>
    <property type="match status" value="1"/>
</dbReference>
<dbReference type="InterPro" id="IPR006683">
    <property type="entry name" value="Thioestr_dom"/>
</dbReference>
<dbReference type="AlphaFoldDB" id="A0A6G1JAY0"/>
<dbReference type="InterPro" id="IPR052061">
    <property type="entry name" value="PTE-AB_protein"/>
</dbReference>
<dbReference type="OrthoDB" id="506431at2759"/>
<dbReference type="Proteomes" id="UP000799291">
    <property type="component" value="Unassembled WGS sequence"/>
</dbReference>
<reference evidence="2" key="1">
    <citation type="journal article" date="2020" name="Stud. Mycol.">
        <title>101 Dothideomycetes genomes: a test case for predicting lifestyles and emergence of pathogens.</title>
        <authorList>
            <person name="Haridas S."/>
            <person name="Albert R."/>
            <person name="Binder M."/>
            <person name="Bloem J."/>
            <person name="Labutti K."/>
            <person name="Salamov A."/>
            <person name="Andreopoulos B."/>
            <person name="Baker S."/>
            <person name="Barry K."/>
            <person name="Bills G."/>
            <person name="Bluhm B."/>
            <person name="Cannon C."/>
            <person name="Castanera R."/>
            <person name="Culley D."/>
            <person name="Daum C."/>
            <person name="Ezra D."/>
            <person name="Gonzalez J."/>
            <person name="Henrissat B."/>
            <person name="Kuo A."/>
            <person name="Liang C."/>
            <person name="Lipzen A."/>
            <person name="Lutzoni F."/>
            <person name="Magnuson J."/>
            <person name="Mondo S."/>
            <person name="Nolan M."/>
            <person name="Ohm R."/>
            <person name="Pangilinan J."/>
            <person name="Park H.-J."/>
            <person name="Ramirez L."/>
            <person name="Alfaro M."/>
            <person name="Sun H."/>
            <person name="Tritt A."/>
            <person name="Yoshinaga Y."/>
            <person name="Zwiers L.-H."/>
            <person name="Turgeon B."/>
            <person name="Goodwin S."/>
            <person name="Spatafora J."/>
            <person name="Crous P."/>
            <person name="Grigoriev I."/>
        </authorList>
    </citation>
    <scope>NUCLEOTIDE SEQUENCE</scope>
    <source>
        <strain evidence="2">CBS 122367</strain>
    </source>
</reference>
<accession>A0A6G1JAY0</accession>
<dbReference type="CDD" id="cd03443">
    <property type="entry name" value="PaaI_thioesterase"/>
    <property type="match status" value="1"/>
</dbReference>
<sequence>MGDAAIARLSRTPWCAALISSPSWTPTGTGSRVPKASTEDSFFAETLGTERTIRACLTLRLTEACEDGEMPFPEVRTILELGDGVNGFPNIAHGGFAATMLDEVMGVLITTNIVERSERRKRAGILGEEVMSCFTAYLNTTYKKPLPTPSTVLCTAKLDRREGKKIYLRATIEDGQGMVYTVGEGMFVETRSKL</sequence>
<keyword evidence="3" id="KW-1185">Reference proteome</keyword>
<dbReference type="InterPro" id="IPR029069">
    <property type="entry name" value="HotDog_dom_sf"/>
</dbReference>
<feature type="domain" description="Thioesterase" evidence="1">
    <location>
        <begin position="90"/>
        <end position="179"/>
    </location>
</feature>
<dbReference type="PANTHER" id="PTHR47260:SF3">
    <property type="entry name" value="THIOESTERASE FAMILY PROTEIN (AFU_ORTHOLOGUE AFUA_7G03960)"/>
    <property type="match status" value="1"/>
</dbReference>
<dbReference type="EMBL" id="MU005575">
    <property type="protein sequence ID" value="KAF2687293.1"/>
    <property type="molecule type" value="Genomic_DNA"/>
</dbReference>
<proteinExistence type="predicted"/>
<evidence type="ECO:0000313" key="3">
    <source>
        <dbReference type="Proteomes" id="UP000799291"/>
    </source>
</evidence>
<evidence type="ECO:0000259" key="1">
    <source>
        <dbReference type="Pfam" id="PF03061"/>
    </source>
</evidence>
<organism evidence="2 3">
    <name type="scientific">Lentithecium fluviatile CBS 122367</name>
    <dbReference type="NCBI Taxonomy" id="1168545"/>
    <lineage>
        <taxon>Eukaryota</taxon>
        <taxon>Fungi</taxon>
        <taxon>Dikarya</taxon>
        <taxon>Ascomycota</taxon>
        <taxon>Pezizomycotina</taxon>
        <taxon>Dothideomycetes</taxon>
        <taxon>Pleosporomycetidae</taxon>
        <taxon>Pleosporales</taxon>
        <taxon>Massarineae</taxon>
        <taxon>Lentitheciaceae</taxon>
        <taxon>Lentithecium</taxon>
    </lineage>
</organism>
<dbReference type="PANTHER" id="PTHR47260">
    <property type="entry name" value="UPF0644 PROTEIN PB2B4.06"/>
    <property type="match status" value="1"/>
</dbReference>
<name>A0A6G1JAY0_9PLEO</name>
<dbReference type="SUPFAM" id="SSF54637">
    <property type="entry name" value="Thioesterase/thiol ester dehydrase-isomerase"/>
    <property type="match status" value="1"/>
</dbReference>
<dbReference type="Pfam" id="PF03061">
    <property type="entry name" value="4HBT"/>
    <property type="match status" value="1"/>
</dbReference>